<dbReference type="SUPFAM" id="SSF55781">
    <property type="entry name" value="GAF domain-like"/>
    <property type="match status" value="1"/>
</dbReference>
<evidence type="ECO:0000259" key="14">
    <source>
        <dbReference type="PROSITE" id="PS50110"/>
    </source>
</evidence>
<dbReference type="PROSITE" id="PS50110">
    <property type="entry name" value="RESPONSE_REGULATORY"/>
    <property type="match status" value="1"/>
</dbReference>
<dbReference type="EC" id="2.7.13.3" evidence="2"/>
<dbReference type="CDD" id="cd00082">
    <property type="entry name" value="HisKA"/>
    <property type="match status" value="1"/>
</dbReference>
<gene>
    <name evidence="17" type="ORF">F4148_15265</name>
</gene>
<evidence type="ECO:0000256" key="2">
    <source>
        <dbReference type="ARBA" id="ARBA00012438"/>
    </source>
</evidence>
<dbReference type="Pfam" id="PF00989">
    <property type="entry name" value="PAS"/>
    <property type="match status" value="1"/>
</dbReference>
<dbReference type="Pfam" id="PF02518">
    <property type="entry name" value="HATPase_c"/>
    <property type="match status" value="1"/>
</dbReference>
<dbReference type="InterPro" id="IPR029016">
    <property type="entry name" value="GAF-like_dom_sf"/>
</dbReference>
<dbReference type="Gene3D" id="1.10.10.10">
    <property type="entry name" value="Winged helix-like DNA-binding domain superfamily/Winged helix DNA-binding domain"/>
    <property type="match status" value="1"/>
</dbReference>
<dbReference type="Pfam" id="PF00072">
    <property type="entry name" value="Response_reg"/>
    <property type="match status" value="1"/>
</dbReference>
<dbReference type="InterPro" id="IPR000700">
    <property type="entry name" value="PAS-assoc_C"/>
</dbReference>
<evidence type="ECO:0000259" key="15">
    <source>
        <dbReference type="PROSITE" id="PS50113"/>
    </source>
</evidence>
<dbReference type="InterPro" id="IPR013767">
    <property type="entry name" value="PAS_fold"/>
</dbReference>
<dbReference type="InterPro" id="IPR036890">
    <property type="entry name" value="HATPase_C_sf"/>
</dbReference>
<dbReference type="SUPFAM" id="SSF55785">
    <property type="entry name" value="PYP-like sensor domain (PAS domain)"/>
    <property type="match status" value="1"/>
</dbReference>
<dbReference type="InterPro" id="IPR001867">
    <property type="entry name" value="OmpR/PhoB-type_DNA-bd"/>
</dbReference>
<keyword evidence="9" id="KW-0472">Membrane</keyword>
<feature type="domain" description="Histidine kinase" evidence="13">
    <location>
        <begin position="365"/>
        <end position="581"/>
    </location>
</feature>
<dbReference type="PRINTS" id="PR00344">
    <property type="entry name" value="BCTRLSENSOR"/>
</dbReference>
<reference evidence="17" key="1">
    <citation type="submission" date="2019-09" db="EMBL/GenBank/DDBJ databases">
        <title>Characterisation of the sponge microbiome using genome-centric metagenomics.</title>
        <authorList>
            <person name="Engelberts J.P."/>
            <person name="Robbins S.J."/>
            <person name="De Goeij J.M."/>
            <person name="Aranda M."/>
            <person name="Bell S.C."/>
            <person name="Webster N.S."/>
        </authorList>
    </citation>
    <scope>NUCLEOTIDE SEQUENCE</scope>
    <source>
        <strain evidence="17">SB0675_bin_29</strain>
    </source>
</reference>
<keyword evidence="7" id="KW-0805">Transcription regulation</keyword>
<dbReference type="GO" id="GO:0000155">
    <property type="term" value="F:phosphorelay sensor kinase activity"/>
    <property type="evidence" value="ECO:0007669"/>
    <property type="project" value="InterPro"/>
</dbReference>
<keyword evidence="4" id="KW-0808">Transferase</keyword>
<dbReference type="SUPFAM" id="SSF55874">
    <property type="entry name" value="ATPase domain of HSP90 chaperone/DNA topoisomerase II/histidine kinase"/>
    <property type="match status" value="1"/>
</dbReference>
<dbReference type="SUPFAM" id="SSF52172">
    <property type="entry name" value="CheY-like"/>
    <property type="match status" value="1"/>
</dbReference>
<dbReference type="InterPro" id="IPR036097">
    <property type="entry name" value="HisK_dim/P_sf"/>
</dbReference>
<dbReference type="Gene3D" id="3.30.450.20">
    <property type="entry name" value="PAS domain"/>
    <property type="match status" value="1"/>
</dbReference>
<feature type="domain" description="PAC" evidence="15">
    <location>
        <begin position="309"/>
        <end position="361"/>
    </location>
</feature>
<dbReference type="InterPro" id="IPR035965">
    <property type="entry name" value="PAS-like_dom_sf"/>
</dbReference>
<keyword evidence="3 11" id="KW-0597">Phosphoprotein</keyword>
<evidence type="ECO:0000256" key="11">
    <source>
        <dbReference type="PROSITE-ProRule" id="PRU00169"/>
    </source>
</evidence>
<evidence type="ECO:0000256" key="8">
    <source>
        <dbReference type="ARBA" id="ARBA00023125"/>
    </source>
</evidence>
<dbReference type="SMART" id="SM00862">
    <property type="entry name" value="Trans_reg_C"/>
    <property type="match status" value="1"/>
</dbReference>
<dbReference type="Gene3D" id="3.40.50.2300">
    <property type="match status" value="1"/>
</dbReference>
<dbReference type="CDD" id="cd00383">
    <property type="entry name" value="trans_reg_C"/>
    <property type="match status" value="1"/>
</dbReference>
<evidence type="ECO:0000259" key="13">
    <source>
        <dbReference type="PROSITE" id="PS50109"/>
    </source>
</evidence>
<dbReference type="SMART" id="SM00387">
    <property type="entry name" value="HATPase_c"/>
    <property type="match status" value="1"/>
</dbReference>
<dbReference type="InterPro" id="IPR001789">
    <property type="entry name" value="Sig_transdc_resp-reg_receiver"/>
</dbReference>
<dbReference type="FunFam" id="3.30.565.10:FF:000006">
    <property type="entry name" value="Sensor histidine kinase WalK"/>
    <property type="match status" value="1"/>
</dbReference>
<dbReference type="Gene3D" id="1.10.287.130">
    <property type="match status" value="1"/>
</dbReference>
<feature type="domain" description="Response regulatory" evidence="14">
    <location>
        <begin position="602"/>
        <end position="715"/>
    </location>
</feature>
<dbReference type="Pfam" id="PF00486">
    <property type="entry name" value="Trans_reg_C"/>
    <property type="match status" value="1"/>
</dbReference>
<dbReference type="InterPro" id="IPR003018">
    <property type="entry name" value="GAF"/>
</dbReference>
<dbReference type="PROSITE" id="PS50109">
    <property type="entry name" value="HIS_KIN"/>
    <property type="match status" value="1"/>
</dbReference>
<dbReference type="SMART" id="SM00448">
    <property type="entry name" value="REC"/>
    <property type="match status" value="1"/>
</dbReference>
<evidence type="ECO:0000256" key="9">
    <source>
        <dbReference type="ARBA" id="ARBA00023136"/>
    </source>
</evidence>
<dbReference type="Gene3D" id="3.30.450.40">
    <property type="match status" value="1"/>
</dbReference>
<dbReference type="SMART" id="SM00388">
    <property type="entry name" value="HisKA"/>
    <property type="match status" value="1"/>
</dbReference>
<dbReference type="Pfam" id="PF13185">
    <property type="entry name" value="GAF_2"/>
    <property type="match status" value="1"/>
</dbReference>
<feature type="domain" description="OmpR/PhoB-type" evidence="16">
    <location>
        <begin position="727"/>
        <end position="824"/>
    </location>
</feature>
<dbReference type="InterPro" id="IPR011006">
    <property type="entry name" value="CheY-like_superfamily"/>
</dbReference>
<evidence type="ECO:0000256" key="4">
    <source>
        <dbReference type="ARBA" id="ARBA00022679"/>
    </source>
</evidence>
<dbReference type="PANTHER" id="PTHR43547:SF2">
    <property type="entry name" value="HYBRID SIGNAL TRANSDUCTION HISTIDINE KINASE C"/>
    <property type="match status" value="1"/>
</dbReference>
<dbReference type="InterPro" id="IPR005467">
    <property type="entry name" value="His_kinase_dom"/>
</dbReference>
<evidence type="ECO:0000313" key="17">
    <source>
        <dbReference type="EMBL" id="MYH63050.1"/>
    </source>
</evidence>
<comment type="catalytic activity">
    <reaction evidence="1">
        <text>ATP + protein L-histidine = ADP + protein N-phospho-L-histidine.</text>
        <dbReference type="EC" id="2.7.13.3"/>
    </reaction>
</comment>
<evidence type="ECO:0000256" key="1">
    <source>
        <dbReference type="ARBA" id="ARBA00000085"/>
    </source>
</evidence>
<keyword evidence="6" id="KW-0902">Two-component regulatory system</keyword>
<dbReference type="InterPro" id="IPR036388">
    <property type="entry name" value="WH-like_DNA-bd_sf"/>
</dbReference>
<dbReference type="SUPFAM" id="SSF47384">
    <property type="entry name" value="Homodimeric domain of signal transducing histidine kinase"/>
    <property type="match status" value="1"/>
</dbReference>
<dbReference type="PANTHER" id="PTHR43547">
    <property type="entry name" value="TWO-COMPONENT HISTIDINE KINASE"/>
    <property type="match status" value="1"/>
</dbReference>
<evidence type="ECO:0000259" key="16">
    <source>
        <dbReference type="PROSITE" id="PS51755"/>
    </source>
</evidence>
<keyword evidence="5" id="KW-0418">Kinase</keyword>
<organism evidence="17">
    <name type="scientific">Caldilineaceae bacterium SB0675_bin_29</name>
    <dbReference type="NCBI Taxonomy" id="2605266"/>
    <lineage>
        <taxon>Bacteria</taxon>
        <taxon>Bacillati</taxon>
        <taxon>Chloroflexota</taxon>
        <taxon>Caldilineae</taxon>
        <taxon>Caldilineales</taxon>
        <taxon>Caldilineaceae</taxon>
    </lineage>
</organism>
<evidence type="ECO:0000256" key="12">
    <source>
        <dbReference type="PROSITE-ProRule" id="PRU01091"/>
    </source>
</evidence>
<proteinExistence type="predicted"/>
<dbReference type="EMBL" id="VYDA01000537">
    <property type="protein sequence ID" value="MYH63050.1"/>
    <property type="molecule type" value="Genomic_DNA"/>
</dbReference>
<evidence type="ECO:0000256" key="3">
    <source>
        <dbReference type="ARBA" id="ARBA00022553"/>
    </source>
</evidence>
<feature type="modified residue" description="4-aspartylphosphate" evidence="11">
    <location>
        <position position="651"/>
    </location>
</feature>
<dbReference type="AlphaFoldDB" id="A0A6B1G3M9"/>
<dbReference type="Gene3D" id="3.30.565.10">
    <property type="entry name" value="Histidine kinase-like ATPase, C-terminal domain"/>
    <property type="match status" value="1"/>
</dbReference>
<dbReference type="InterPro" id="IPR003661">
    <property type="entry name" value="HisK_dim/P_dom"/>
</dbReference>
<dbReference type="InterPro" id="IPR004358">
    <property type="entry name" value="Sig_transdc_His_kin-like_C"/>
</dbReference>
<keyword evidence="8 12" id="KW-0238">DNA-binding</keyword>
<dbReference type="PROSITE" id="PS50113">
    <property type="entry name" value="PAC"/>
    <property type="match status" value="1"/>
</dbReference>
<feature type="DNA-binding region" description="OmpR/PhoB-type" evidence="12">
    <location>
        <begin position="727"/>
        <end position="824"/>
    </location>
</feature>
<protein>
    <recommendedName>
        <fullName evidence="2">histidine kinase</fullName>
        <ecNumber evidence="2">2.7.13.3</ecNumber>
    </recommendedName>
</protein>
<comment type="caution">
    <text evidence="17">The sequence shown here is derived from an EMBL/GenBank/DDBJ whole genome shotgun (WGS) entry which is preliminary data.</text>
</comment>
<dbReference type="GO" id="GO:0003677">
    <property type="term" value="F:DNA binding"/>
    <property type="evidence" value="ECO:0007669"/>
    <property type="project" value="UniProtKB-UniRule"/>
</dbReference>
<dbReference type="GO" id="GO:0006355">
    <property type="term" value="P:regulation of DNA-templated transcription"/>
    <property type="evidence" value="ECO:0007669"/>
    <property type="project" value="InterPro"/>
</dbReference>
<dbReference type="PROSITE" id="PS51755">
    <property type="entry name" value="OMPR_PHOB"/>
    <property type="match status" value="1"/>
</dbReference>
<evidence type="ECO:0000256" key="5">
    <source>
        <dbReference type="ARBA" id="ARBA00022777"/>
    </source>
</evidence>
<evidence type="ECO:0000256" key="10">
    <source>
        <dbReference type="ARBA" id="ARBA00023163"/>
    </source>
</evidence>
<dbReference type="Pfam" id="PF00512">
    <property type="entry name" value="HisKA"/>
    <property type="match status" value="1"/>
</dbReference>
<name>A0A6B1G3M9_9CHLR</name>
<dbReference type="SMART" id="SM00065">
    <property type="entry name" value="GAF"/>
    <property type="match status" value="1"/>
</dbReference>
<dbReference type="CDD" id="cd00075">
    <property type="entry name" value="HATPase"/>
    <property type="match status" value="1"/>
</dbReference>
<evidence type="ECO:0000256" key="7">
    <source>
        <dbReference type="ARBA" id="ARBA00023015"/>
    </source>
</evidence>
<dbReference type="InterPro" id="IPR003594">
    <property type="entry name" value="HATPase_dom"/>
</dbReference>
<evidence type="ECO:0000256" key="6">
    <source>
        <dbReference type="ARBA" id="ARBA00023012"/>
    </source>
</evidence>
<accession>A0A6B1G3M9</accession>
<sequence>MTSARGHPLGVPLRIGGGRARRAGFLGLRSGRGWALGLKGGEMARDGEVNRESEAAALRARLTRLSEASLRSNESLEMETVLQGALDSARALTGARYGVLSTFDEAGELEELLASNLTPEEFSRLQQIPGGLAFFEHLSGLTGPLRVEDLSDYARTLGLSGFDLAVPARAFLTVPIRRQGDSLGIIYAAKSEPGETFSREDEETLSLFAAQAALVIANARRHREERRARTSLETLINTSPVGVVVLDARTGAAVSFNREARRIAEALRQPEQELEALLEVLTVRRGDGREFSLADISVAQALQANETVRVEEITLAAPGGPSITVLMNATPIDGEEGEAASFVVTMQDMTRLQELELMRAEFLGMVSHELRTPLTAIRGSATTVLDAEQEMDPVELRQFLRIIVEQADSMRELIGGLLDVARIESGTLPVNPEPADVFGLLDRARSTFLSGGGRSNLEIELGTDLPLVMADRRRIVQVVGNLLSNAARHSPESSVIRVSAVRQGAEMAVAVTDEGRGIASERLSRLFGKFSRRESGEQDSDTGLGLVICKGIVEAHGGRIWAESAGLELGACFTFTLPAAAESLNERPQAPNRRRHPAAAERILAVDDDPQTLRLVRRALSEAGYHPVVTADPAEARRLMEEHRPGLVLLDMVMPGSDGIELMEALFGIASVPVIFLSAYGQDQVIARAFETGASDYIVKPFSTTELVARVQAALRRQVEPYGAGVRQPYVHGDLVIDYAARSVTVDGRPLQLTGIEYNLLQTLSLNAGRVLSHEQLVSRVWKGYVGRGAVRTVVKRLRSKLGEEADSPQYIFSERGVGYRMVKGKAREGEG</sequence>
<keyword evidence="10" id="KW-0804">Transcription</keyword>
<dbReference type="FunFam" id="1.10.287.130:FF:000001">
    <property type="entry name" value="Two-component sensor histidine kinase"/>
    <property type="match status" value="1"/>
</dbReference>